<keyword evidence="1" id="KW-0472">Membrane</keyword>
<dbReference type="Proteomes" id="UP000636891">
    <property type="component" value="Unassembled WGS sequence"/>
</dbReference>
<keyword evidence="1" id="KW-0812">Transmembrane</keyword>
<keyword evidence="3" id="KW-1185">Reference proteome</keyword>
<keyword evidence="1" id="KW-1133">Transmembrane helix</keyword>
<dbReference type="EMBL" id="JACOOK010000002">
    <property type="protein sequence ID" value="MBC5616291.1"/>
    <property type="molecule type" value="Genomic_DNA"/>
</dbReference>
<proteinExistence type="predicted"/>
<protein>
    <submittedName>
        <fullName evidence="2">Uncharacterized protein</fullName>
    </submittedName>
</protein>
<evidence type="ECO:0000313" key="2">
    <source>
        <dbReference type="EMBL" id="MBC5616291.1"/>
    </source>
</evidence>
<accession>A0ABR7CKW6</accession>
<evidence type="ECO:0000313" key="3">
    <source>
        <dbReference type="Proteomes" id="UP000636891"/>
    </source>
</evidence>
<organism evidence="2 3">
    <name type="scientific">Alistipes hominis</name>
    <dbReference type="NCBI Taxonomy" id="2763015"/>
    <lineage>
        <taxon>Bacteria</taxon>
        <taxon>Pseudomonadati</taxon>
        <taxon>Bacteroidota</taxon>
        <taxon>Bacteroidia</taxon>
        <taxon>Bacteroidales</taxon>
        <taxon>Rikenellaceae</taxon>
        <taxon>Alistipes</taxon>
    </lineage>
</organism>
<feature type="transmembrane region" description="Helical" evidence="1">
    <location>
        <begin position="51"/>
        <end position="70"/>
    </location>
</feature>
<comment type="caution">
    <text evidence="2">The sequence shown here is derived from an EMBL/GenBank/DDBJ whole genome shotgun (WGS) entry which is preliminary data.</text>
</comment>
<sequence length="155" mass="17319">MDGKTYIVRSLKYLVWLLLLFTLVFTLMLATGTSRADAGRDLAELFGSQRGRLMLAVIVVVAAFYPKFGFARRTVAADFTGDRELILSTFRANGFSLVREQDGTMVFRASSPLKRALLLWEDRIAVTDAGGSVVLDGIRKEVVKAEFRLRSHIEN</sequence>
<reference evidence="2 3" key="1">
    <citation type="submission" date="2020-08" db="EMBL/GenBank/DDBJ databases">
        <title>Genome public.</title>
        <authorList>
            <person name="Liu C."/>
            <person name="Sun Q."/>
        </authorList>
    </citation>
    <scope>NUCLEOTIDE SEQUENCE [LARGE SCALE GENOMIC DNA]</scope>
    <source>
        <strain evidence="2 3">New-7</strain>
    </source>
</reference>
<gene>
    <name evidence="2" type="ORF">H8S08_04555</name>
</gene>
<name>A0ABR7CKW6_9BACT</name>
<evidence type="ECO:0000256" key="1">
    <source>
        <dbReference type="SAM" id="Phobius"/>
    </source>
</evidence>